<dbReference type="GO" id="GO:0005886">
    <property type="term" value="C:plasma membrane"/>
    <property type="evidence" value="ECO:0007669"/>
    <property type="project" value="UniProtKB-SubCell"/>
</dbReference>
<feature type="binding site" evidence="10">
    <location>
        <begin position="14"/>
        <end position="16"/>
    </location>
    <ligand>
        <name>UDP-N-acetyl-alpha-D-glucosamine</name>
        <dbReference type="ChEBI" id="CHEBI:57705"/>
    </ligand>
</feature>
<feature type="binding site" evidence="10">
    <location>
        <position position="128"/>
    </location>
    <ligand>
        <name>UDP-N-acetyl-alpha-D-glucosamine</name>
        <dbReference type="ChEBI" id="CHEBI:57705"/>
    </ligand>
</feature>
<keyword evidence="4 10" id="KW-0808">Transferase</keyword>
<dbReference type="GO" id="GO:0005975">
    <property type="term" value="P:carbohydrate metabolic process"/>
    <property type="evidence" value="ECO:0007669"/>
    <property type="project" value="InterPro"/>
</dbReference>
<evidence type="ECO:0000256" key="4">
    <source>
        <dbReference type="ARBA" id="ARBA00022679"/>
    </source>
</evidence>
<dbReference type="GO" id="GO:0009252">
    <property type="term" value="P:peptidoglycan biosynthetic process"/>
    <property type="evidence" value="ECO:0007669"/>
    <property type="project" value="UniProtKB-UniRule"/>
</dbReference>
<keyword evidence="1 10" id="KW-1003">Cell membrane</keyword>
<dbReference type="GO" id="GO:0051991">
    <property type="term" value="F:UDP-N-acetyl-D-glucosamine:N-acetylmuramoyl-L-alanyl-D-glutamyl-meso-2,6-diaminopimelyl-D-alanyl-D-alanine-diphosphoundecaprenol 4-beta-N-acetylglucosaminlytransferase activity"/>
    <property type="evidence" value="ECO:0007669"/>
    <property type="project" value="RHEA"/>
</dbReference>
<dbReference type="PANTHER" id="PTHR21015:SF22">
    <property type="entry name" value="GLYCOSYLTRANSFERASE"/>
    <property type="match status" value="1"/>
</dbReference>
<accession>A0A1X6WZZ5</accession>
<evidence type="ECO:0000256" key="6">
    <source>
        <dbReference type="ARBA" id="ARBA00022984"/>
    </source>
</evidence>
<proteinExistence type="inferred from homology"/>
<evidence type="ECO:0000256" key="10">
    <source>
        <dbReference type="HAMAP-Rule" id="MF_00033"/>
    </source>
</evidence>
<evidence type="ECO:0000313" key="14">
    <source>
        <dbReference type="Proteomes" id="UP000195981"/>
    </source>
</evidence>
<sequence length="362" mass="37471">MTTAPRILLAGGGTAGHVSPLLATAAALRELEPEAELVVLGTKDGLEADLVPAAGLELVTIDKVPFPRRPDGAALRFPARFAGTLRRVRALLRERRIDAVVGFGGYVCPPAYLAAAAARVPLVVHEANRRPGLANRLGARRAAVVATAFSDTPLPRAERVGMPMRRGIAHLDRAARRDEAVRGLGLDPARPVLLVTGGSLGAQRLNEAVAGAADEMLAAGAQILHVTGKGKGAPASAEREGYRVLEYVSAMEEAYAAADLAVTRSGSGTVSEVTAVGLPAVFVPLPIGNGEQALNGQEVVAAGGALMIDDADFTAQTLTRTALPLLLDPERLAAMSQAARAFGIPDAAEQLAQRVISAARRA</sequence>
<comment type="caution">
    <text evidence="10">Lacks conserved residue(s) required for the propagation of feature annotation.</text>
</comment>
<feature type="binding site" evidence="10">
    <location>
        <position position="292"/>
    </location>
    <ligand>
        <name>UDP-N-acetyl-alpha-D-glucosamine</name>
        <dbReference type="ChEBI" id="CHEBI:57705"/>
    </ligand>
</feature>
<evidence type="ECO:0000256" key="1">
    <source>
        <dbReference type="ARBA" id="ARBA00022475"/>
    </source>
</evidence>
<evidence type="ECO:0000256" key="7">
    <source>
        <dbReference type="ARBA" id="ARBA00023136"/>
    </source>
</evidence>
<dbReference type="Proteomes" id="UP000195981">
    <property type="component" value="Unassembled WGS sequence"/>
</dbReference>
<dbReference type="EMBL" id="FWFG01000061">
    <property type="protein sequence ID" value="SLM91633.1"/>
    <property type="molecule type" value="Genomic_DNA"/>
</dbReference>
<dbReference type="Gene3D" id="3.40.50.2000">
    <property type="entry name" value="Glycogen Phosphorylase B"/>
    <property type="match status" value="2"/>
</dbReference>
<comment type="catalytic activity">
    <reaction evidence="10">
        <text>di-trans,octa-cis-undecaprenyl diphospho-N-acetyl-alpha-D-muramoyl-L-alanyl-D-glutamyl-meso-2,6-diaminopimeloyl-D-alanyl-D-alanine + UDP-N-acetyl-alpha-D-glucosamine = di-trans,octa-cis-undecaprenyl diphospho-[N-acetyl-alpha-D-glucosaminyl-(1-&gt;4)]-N-acetyl-alpha-D-muramoyl-L-alanyl-D-glutamyl-meso-2,6-diaminopimeloyl-D-alanyl-D-alanine + UDP + H(+)</text>
        <dbReference type="Rhea" id="RHEA:31227"/>
        <dbReference type="ChEBI" id="CHEBI:15378"/>
        <dbReference type="ChEBI" id="CHEBI:57705"/>
        <dbReference type="ChEBI" id="CHEBI:58223"/>
        <dbReference type="ChEBI" id="CHEBI:61387"/>
        <dbReference type="ChEBI" id="CHEBI:61388"/>
        <dbReference type="EC" id="2.4.1.227"/>
    </reaction>
</comment>
<dbReference type="GO" id="GO:0008360">
    <property type="term" value="P:regulation of cell shape"/>
    <property type="evidence" value="ECO:0007669"/>
    <property type="project" value="UniProtKB-KW"/>
</dbReference>
<dbReference type="Pfam" id="PF04101">
    <property type="entry name" value="Glyco_tran_28_C"/>
    <property type="match status" value="1"/>
</dbReference>
<reference evidence="13 14" key="1">
    <citation type="submission" date="2017-02" db="EMBL/GenBank/DDBJ databases">
        <authorList>
            <person name="Peterson S.W."/>
        </authorList>
    </citation>
    <scope>NUCLEOTIDE SEQUENCE [LARGE SCALE GENOMIC DNA]</scope>
    <source>
        <strain evidence="13 14">CIP104813</strain>
    </source>
</reference>
<feature type="domain" description="Glycosyl transferase family 28 C-terminal" evidence="12">
    <location>
        <begin position="192"/>
        <end position="351"/>
    </location>
</feature>
<evidence type="ECO:0000256" key="8">
    <source>
        <dbReference type="ARBA" id="ARBA00023306"/>
    </source>
</evidence>
<keyword evidence="6 10" id="KW-0573">Peptidoglycan synthesis</keyword>
<dbReference type="SUPFAM" id="SSF53756">
    <property type="entry name" value="UDP-Glycosyltransferase/glycogen phosphorylase"/>
    <property type="match status" value="1"/>
</dbReference>
<dbReference type="InterPro" id="IPR007235">
    <property type="entry name" value="Glyco_trans_28_C"/>
</dbReference>
<dbReference type="OrthoDB" id="9808936at2"/>
<dbReference type="GO" id="GO:0071555">
    <property type="term" value="P:cell wall organization"/>
    <property type="evidence" value="ECO:0007669"/>
    <property type="project" value="UniProtKB-KW"/>
</dbReference>
<dbReference type="EC" id="2.4.1.227" evidence="10"/>
<evidence type="ECO:0000256" key="9">
    <source>
        <dbReference type="ARBA" id="ARBA00023316"/>
    </source>
</evidence>
<evidence type="ECO:0000256" key="5">
    <source>
        <dbReference type="ARBA" id="ARBA00022960"/>
    </source>
</evidence>
<evidence type="ECO:0000313" key="13">
    <source>
        <dbReference type="EMBL" id="SLM91633.1"/>
    </source>
</evidence>
<keyword evidence="2 10" id="KW-0132">Cell division</keyword>
<dbReference type="UniPathway" id="UPA00219"/>
<evidence type="ECO:0000256" key="2">
    <source>
        <dbReference type="ARBA" id="ARBA00022618"/>
    </source>
</evidence>
<dbReference type="GO" id="GO:0051301">
    <property type="term" value="P:cell division"/>
    <property type="evidence" value="ECO:0007669"/>
    <property type="project" value="UniProtKB-KW"/>
</dbReference>
<keyword evidence="5 10" id="KW-0133">Cell shape</keyword>
<feature type="binding site" evidence="10">
    <location>
        <position position="199"/>
    </location>
    <ligand>
        <name>UDP-N-acetyl-alpha-D-glucosamine</name>
        <dbReference type="ChEBI" id="CHEBI:57705"/>
    </ligand>
</feature>
<dbReference type="CDD" id="cd03785">
    <property type="entry name" value="GT28_MurG"/>
    <property type="match status" value="1"/>
</dbReference>
<comment type="subcellular location">
    <subcellularLocation>
        <location evidence="10">Cell membrane</location>
        <topology evidence="10">Peripheral membrane protein</topology>
        <orientation evidence="10">Cytoplasmic side</orientation>
    </subcellularLocation>
</comment>
<evidence type="ECO:0000259" key="11">
    <source>
        <dbReference type="Pfam" id="PF03033"/>
    </source>
</evidence>
<dbReference type="HAMAP" id="MF_00033">
    <property type="entry name" value="MurG"/>
    <property type="match status" value="1"/>
</dbReference>
<comment type="pathway">
    <text evidence="10">Cell wall biogenesis; peptidoglycan biosynthesis.</text>
</comment>
<feature type="domain" description="Glycosyltransferase family 28 N-terminal" evidence="11">
    <location>
        <begin position="7"/>
        <end position="146"/>
    </location>
</feature>
<dbReference type="GO" id="GO:0050511">
    <property type="term" value="F:undecaprenyldiphospho-muramoylpentapeptide beta-N-acetylglucosaminyltransferase activity"/>
    <property type="evidence" value="ECO:0007669"/>
    <property type="project" value="UniProtKB-UniRule"/>
</dbReference>
<evidence type="ECO:0000256" key="3">
    <source>
        <dbReference type="ARBA" id="ARBA00022676"/>
    </source>
</evidence>
<feature type="binding site" evidence="10">
    <location>
        <position position="165"/>
    </location>
    <ligand>
        <name>UDP-N-acetyl-alpha-D-glucosamine</name>
        <dbReference type="ChEBI" id="CHEBI:57705"/>
    </ligand>
</feature>
<name>A0A1X6WZZ5_9MICO</name>
<comment type="function">
    <text evidence="10">Cell wall formation. Catalyzes the transfer of a GlcNAc subunit on undecaprenyl-pyrophosphoryl-MurNAc-pentapeptide (lipid intermediate I) to form undecaprenyl-pyrophosphoryl-MurNAc-(pentapeptide)GlcNAc (lipid intermediate II).</text>
</comment>
<dbReference type="AlphaFoldDB" id="A0A1X6WZZ5"/>
<dbReference type="Pfam" id="PF03033">
    <property type="entry name" value="Glyco_transf_28"/>
    <property type="match status" value="1"/>
</dbReference>
<dbReference type="PANTHER" id="PTHR21015">
    <property type="entry name" value="UDP-N-ACETYLGLUCOSAMINE--N-ACETYLMURAMYL-(PENTAPEPTIDE) PYROPHOSPHORYL-UNDECAPRENOL N-ACETYLGLUCOSAMINE TRANSFERASE 1"/>
    <property type="match status" value="1"/>
</dbReference>
<protein>
    <recommendedName>
        <fullName evidence="10">UDP-N-acetylglucosamine--N-acetylmuramyl-(pentapeptide) pyrophosphoryl-undecaprenol N-acetylglucosamine transferase</fullName>
        <ecNumber evidence="10">2.4.1.227</ecNumber>
    </recommendedName>
    <alternativeName>
        <fullName evidence="10">Undecaprenyl-PP-MurNAc-pentapeptide-UDPGlcNAc GlcNAc transferase</fullName>
    </alternativeName>
</protein>
<comment type="similarity">
    <text evidence="10">Belongs to the glycosyltransferase 28 family. MurG subfamily.</text>
</comment>
<keyword evidence="8 10" id="KW-0131">Cell cycle</keyword>
<keyword evidence="3 10" id="KW-0328">Glycosyltransferase</keyword>
<evidence type="ECO:0000259" key="12">
    <source>
        <dbReference type="Pfam" id="PF04101"/>
    </source>
</evidence>
<keyword evidence="7 10" id="KW-0472">Membrane</keyword>
<dbReference type="InterPro" id="IPR004276">
    <property type="entry name" value="GlycoTrans_28_N"/>
</dbReference>
<organism evidence="13 14">
    <name type="scientific">Brachybacterium nesterenkovii</name>
    <dbReference type="NCBI Taxonomy" id="47847"/>
    <lineage>
        <taxon>Bacteria</taxon>
        <taxon>Bacillati</taxon>
        <taxon>Actinomycetota</taxon>
        <taxon>Actinomycetes</taxon>
        <taxon>Micrococcales</taxon>
        <taxon>Dermabacteraceae</taxon>
        <taxon>Brachybacterium</taxon>
    </lineage>
</organism>
<keyword evidence="9 10" id="KW-0961">Cell wall biogenesis/degradation</keyword>
<gene>
    <name evidence="10" type="primary">murG</name>
    <name evidence="13" type="ORF">FM110_06875</name>
</gene>
<dbReference type="NCBIfam" id="TIGR01133">
    <property type="entry name" value="murG"/>
    <property type="match status" value="1"/>
</dbReference>
<keyword evidence="14" id="KW-1185">Reference proteome</keyword>
<dbReference type="RefSeq" id="WP_087103914.1">
    <property type="nucleotide sequence ID" value="NZ_FWFG01000061.1"/>
</dbReference>
<dbReference type="InterPro" id="IPR006009">
    <property type="entry name" value="GlcNAc_MurG"/>
</dbReference>